<dbReference type="InterPro" id="IPR045759">
    <property type="entry name" value="Ap4A_phos1/2_N"/>
</dbReference>
<evidence type="ECO:0000313" key="4">
    <source>
        <dbReference type="Proteomes" id="UP000504638"/>
    </source>
</evidence>
<feature type="domain" description="Ap4A phosphorylase 1/2 N-terminal" evidence="2">
    <location>
        <begin position="8"/>
        <end position="177"/>
    </location>
</feature>
<dbReference type="InterPro" id="IPR043171">
    <property type="entry name" value="Ap4A_phos1/2-like"/>
</dbReference>
<dbReference type="Pfam" id="PF19327">
    <property type="entry name" value="Ap4A_phos_N"/>
    <property type="match status" value="1"/>
</dbReference>
<reference evidence="5" key="3">
    <citation type="submission" date="2025-04" db="UniProtKB">
        <authorList>
            <consortium name="RefSeq"/>
        </authorList>
    </citation>
    <scope>IDENTIFICATION</scope>
    <source>
        <strain evidence="5">CBS 781.70</strain>
    </source>
</reference>
<dbReference type="InterPro" id="IPR019200">
    <property type="entry name" value="ATP_adenylylTrfase_C"/>
</dbReference>
<dbReference type="PANTHER" id="PTHR38420">
    <property type="entry name" value="AP-4-A PHOSPHORYLASE II"/>
    <property type="match status" value="1"/>
</dbReference>
<dbReference type="SUPFAM" id="SSF54197">
    <property type="entry name" value="HIT-like"/>
    <property type="match status" value="1"/>
</dbReference>
<organism evidence="3">
    <name type="scientific">Eremomyces bilateralis CBS 781.70</name>
    <dbReference type="NCBI Taxonomy" id="1392243"/>
    <lineage>
        <taxon>Eukaryota</taxon>
        <taxon>Fungi</taxon>
        <taxon>Dikarya</taxon>
        <taxon>Ascomycota</taxon>
        <taxon>Pezizomycotina</taxon>
        <taxon>Dothideomycetes</taxon>
        <taxon>Dothideomycetes incertae sedis</taxon>
        <taxon>Eremomycetales</taxon>
        <taxon>Eremomycetaceae</taxon>
        <taxon>Eremomyces</taxon>
    </lineage>
</organism>
<reference evidence="5" key="2">
    <citation type="submission" date="2020-04" db="EMBL/GenBank/DDBJ databases">
        <authorList>
            <consortium name="NCBI Genome Project"/>
        </authorList>
    </citation>
    <scope>NUCLEOTIDE SEQUENCE</scope>
    <source>
        <strain evidence="5">CBS 781.70</strain>
    </source>
</reference>
<evidence type="ECO:0000259" key="1">
    <source>
        <dbReference type="Pfam" id="PF09830"/>
    </source>
</evidence>
<proteinExistence type="predicted"/>
<dbReference type="PANTHER" id="PTHR38420:SF3">
    <property type="entry name" value="5',5'''-P-1,P-4-TETRAPHOSPHATE PHOSPHORYLASE 2"/>
    <property type="match status" value="1"/>
</dbReference>
<dbReference type="Proteomes" id="UP000504638">
    <property type="component" value="Unplaced"/>
</dbReference>
<protein>
    <submittedName>
        <fullName evidence="3 5">Ap4A phosphorylase-like protein II</fullName>
    </submittedName>
</protein>
<dbReference type="InterPro" id="IPR036265">
    <property type="entry name" value="HIT-like_sf"/>
</dbReference>
<dbReference type="InterPro" id="IPR009163">
    <property type="entry name" value="Ap4A_phos1/2"/>
</dbReference>
<dbReference type="GeneID" id="54421163"/>
<dbReference type="Pfam" id="PF09830">
    <property type="entry name" value="ATP_transf"/>
    <property type="match status" value="1"/>
</dbReference>
<feature type="domain" description="ATP adenylyltransferase C-terminal" evidence="1">
    <location>
        <begin position="206"/>
        <end position="332"/>
    </location>
</feature>
<keyword evidence="4" id="KW-1185">Reference proteome</keyword>
<dbReference type="GO" id="GO:0009117">
    <property type="term" value="P:nucleotide metabolic process"/>
    <property type="evidence" value="ECO:0007669"/>
    <property type="project" value="InterPro"/>
</dbReference>
<dbReference type="RefSeq" id="XP_033536623.1">
    <property type="nucleotide sequence ID" value="XM_033680593.1"/>
</dbReference>
<dbReference type="GO" id="GO:0005524">
    <property type="term" value="F:ATP binding"/>
    <property type="evidence" value="ECO:0007669"/>
    <property type="project" value="InterPro"/>
</dbReference>
<dbReference type="Gene3D" id="3.30.428.70">
    <property type="match status" value="1"/>
</dbReference>
<evidence type="ECO:0000313" key="5">
    <source>
        <dbReference type="RefSeq" id="XP_033536623.1"/>
    </source>
</evidence>
<sequence>MQEHDVPLHDLVSRKYEAGIAAQKLSFSPTELAIIHTASSLPFQLRYCPSLNKKPVQKRAASNEPVEKKVDPFADPDPDLLIDKIPRGAPSHFLVLNKYPIIKNHFILATVIDKPQTYLLELDDLLQTYKLLRSWSSEGRRLYAFFNSGPFSGASQPHRHLQFLPVESMDGDDSQLAWAPLIDSIIASPVEKAGKLAHAARFKVLPSLPCSHFGLPISEDCSFGNIYHVYRRLINHCGDQVQSPETTNSPSSFDGPVPFSYNLGMVEGGMVICPRSNEGAPTLDANGTVAGTACFNGTLLAGTLMVKNQEEWDALKRNPTQMDDILYSIGVPSTSS</sequence>
<accession>A0A6G1GAF8</accession>
<name>A0A6G1GAF8_9PEZI</name>
<dbReference type="OrthoDB" id="10267950at2759"/>
<evidence type="ECO:0000313" key="3">
    <source>
        <dbReference type="EMBL" id="KAF1814992.1"/>
    </source>
</evidence>
<reference evidence="3 5" key="1">
    <citation type="submission" date="2020-01" db="EMBL/GenBank/DDBJ databases">
        <authorList>
            <consortium name="DOE Joint Genome Institute"/>
            <person name="Haridas S."/>
            <person name="Albert R."/>
            <person name="Binder M."/>
            <person name="Bloem J."/>
            <person name="Labutti K."/>
            <person name="Salamov A."/>
            <person name="Andreopoulos B."/>
            <person name="Baker S.E."/>
            <person name="Barry K."/>
            <person name="Bills G."/>
            <person name="Bluhm B.H."/>
            <person name="Cannon C."/>
            <person name="Castanera R."/>
            <person name="Culley D.E."/>
            <person name="Daum C."/>
            <person name="Ezra D."/>
            <person name="Gonzalez J.B."/>
            <person name="Henrissat B."/>
            <person name="Kuo A."/>
            <person name="Liang C."/>
            <person name="Lipzen A."/>
            <person name="Lutzoni F."/>
            <person name="Magnuson J."/>
            <person name="Mondo S."/>
            <person name="Nolan M."/>
            <person name="Ohm R."/>
            <person name="Pangilinan J."/>
            <person name="Park H.-J."/>
            <person name="Ramirez L."/>
            <person name="Alfaro M."/>
            <person name="Sun H."/>
            <person name="Tritt A."/>
            <person name="Yoshinaga Y."/>
            <person name="Zwiers L.-H."/>
            <person name="Turgeon B.G."/>
            <person name="Goodwin S.B."/>
            <person name="Spatafora J.W."/>
            <person name="Crous P.W."/>
            <person name="Grigoriev I.V."/>
        </authorList>
    </citation>
    <scope>NUCLEOTIDE SEQUENCE</scope>
    <source>
        <strain evidence="3 5">CBS 781.70</strain>
    </source>
</reference>
<dbReference type="GO" id="GO:0003877">
    <property type="term" value="F:ATP:ADP adenylyltransferase activity"/>
    <property type="evidence" value="ECO:0007669"/>
    <property type="project" value="InterPro"/>
</dbReference>
<dbReference type="EMBL" id="ML975152">
    <property type="protein sequence ID" value="KAF1814992.1"/>
    <property type="molecule type" value="Genomic_DNA"/>
</dbReference>
<gene>
    <name evidence="3 5" type="ORF">P152DRAFT_464880</name>
</gene>
<evidence type="ECO:0000259" key="2">
    <source>
        <dbReference type="Pfam" id="PF19327"/>
    </source>
</evidence>
<dbReference type="AlphaFoldDB" id="A0A6G1GAF8"/>